<dbReference type="InterPro" id="IPR000114">
    <property type="entry name" value="Ribosomal_uL16_bact-type"/>
</dbReference>
<dbReference type="PRINTS" id="PR00060">
    <property type="entry name" value="RIBOSOMALL16"/>
</dbReference>
<dbReference type="FunFam" id="3.90.1170.10:FF:000001">
    <property type="entry name" value="50S ribosomal protein L16"/>
    <property type="match status" value="1"/>
</dbReference>
<reference evidence="4" key="1">
    <citation type="submission" date="2018-05" db="EMBL/GenBank/DDBJ databases">
        <authorList>
            <person name="Lanie J.A."/>
            <person name="Ng W.-L."/>
            <person name="Kazmierczak K.M."/>
            <person name="Andrzejewski T.M."/>
            <person name="Davidsen T.M."/>
            <person name="Wayne K.J."/>
            <person name="Tettelin H."/>
            <person name="Glass J.I."/>
            <person name="Rusch D."/>
            <person name="Podicherti R."/>
            <person name="Tsui H.-C.T."/>
            <person name="Winkler M.E."/>
        </authorList>
    </citation>
    <scope>NUCLEOTIDE SEQUENCE</scope>
</reference>
<dbReference type="InterPro" id="IPR047873">
    <property type="entry name" value="Ribosomal_uL16"/>
</dbReference>
<dbReference type="PROSITE" id="PS50096">
    <property type="entry name" value="IQ"/>
    <property type="match status" value="1"/>
</dbReference>
<sequence>MLLPKKTKYRKQMRGRLKNDANTGNKLSFGSFALQATARGYLTNRQIESARRVITRSLKRGGKIWIRVFPDKPITKRPAEVRMGKGKGAVDSWVMPIHPGRVLYEIEGVQESVALEALRLAGYKLPMKTKVLKRGAIL</sequence>
<dbReference type="GO" id="GO:0022625">
    <property type="term" value="C:cytosolic large ribosomal subunit"/>
    <property type="evidence" value="ECO:0007669"/>
    <property type="project" value="TreeGrafter"/>
</dbReference>
<dbReference type="SUPFAM" id="SSF54686">
    <property type="entry name" value="Ribosomal protein L16p/L10e"/>
    <property type="match status" value="1"/>
</dbReference>
<dbReference type="EMBL" id="UINC01023615">
    <property type="protein sequence ID" value="SVA95628.1"/>
    <property type="molecule type" value="Genomic_DNA"/>
</dbReference>
<dbReference type="NCBIfam" id="TIGR01164">
    <property type="entry name" value="rplP_bact"/>
    <property type="match status" value="1"/>
</dbReference>
<dbReference type="GO" id="GO:0019843">
    <property type="term" value="F:rRNA binding"/>
    <property type="evidence" value="ECO:0007669"/>
    <property type="project" value="InterPro"/>
</dbReference>
<dbReference type="PROSITE" id="PS00586">
    <property type="entry name" value="RIBOSOMAL_L16_1"/>
    <property type="match status" value="1"/>
</dbReference>
<keyword evidence="2" id="KW-0689">Ribosomal protein</keyword>
<accession>A0A382A263</accession>
<keyword evidence="3" id="KW-0687">Ribonucleoprotein</keyword>
<dbReference type="PANTHER" id="PTHR12220">
    <property type="entry name" value="50S/60S RIBOSOMAL PROTEIN L16"/>
    <property type="match status" value="1"/>
</dbReference>
<proteinExistence type="inferred from homology"/>
<dbReference type="PROSITE" id="PS00701">
    <property type="entry name" value="RIBOSOMAL_L16_2"/>
    <property type="match status" value="1"/>
</dbReference>
<dbReference type="Gene3D" id="3.90.1170.10">
    <property type="entry name" value="Ribosomal protein L10e/L16"/>
    <property type="match status" value="1"/>
</dbReference>
<dbReference type="PANTHER" id="PTHR12220:SF13">
    <property type="entry name" value="LARGE RIBOSOMAL SUBUNIT PROTEIN UL16M"/>
    <property type="match status" value="1"/>
</dbReference>
<evidence type="ECO:0000256" key="1">
    <source>
        <dbReference type="ARBA" id="ARBA00008931"/>
    </source>
</evidence>
<dbReference type="CDD" id="cd01433">
    <property type="entry name" value="Ribosomal_L16_L10e"/>
    <property type="match status" value="1"/>
</dbReference>
<dbReference type="GO" id="GO:0003735">
    <property type="term" value="F:structural constituent of ribosome"/>
    <property type="evidence" value="ECO:0007669"/>
    <property type="project" value="InterPro"/>
</dbReference>
<comment type="similarity">
    <text evidence="1">Belongs to the universal ribosomal protein uL16 family.</text>
</comment>
<dbReference type="Pfam" id="PF00252">
    <property type="entry name" value="Ribosomal_L16"/>
    <property type="match status" value="1"/>
</dbReference>
<protein>
    <submittedName>
        <fullName evidence="4">Uncharacterized protein</fullName>
    </submittedName>
</protein>
<dbReference type="InterPro" id="IPR016180">
    <property type="entry name" value="Ribosomal_uL16_dom"/>
</dbReference>
<evidence type="ECO:0000313" key="4">
    <source>
        <dbReference type="EMBL" id="SVA95628.1"/>
    </source>
</evidence>
<dbReference type="AlphaFoldDB" id="A0A382A263"/>
<gene>
    <name evidence="4" type="ORF">METZ01_LOCUS148482</name>
</gene>
<name>A0A382A263_9ZZZZ</name>
<dbReference type="GO" id="GO:0006412">
    <property type="term" value="P:translation"/>
    <property type="evidence" value="ECO:0007669"/>
    <property type="project" value="InterPro"/>
</dbReference>
<evidence type="ECO:0000256" key="2">
    <source>
        <dbReference type="ARBA" id="ARBA00022980"/>
    </source>
</evidence>
<evidence type="ECO:0000256" key="3">
    <source>
        <dbReference type="ARBA" id="ARBA00023274"/>
    </source>
</evidence>
<organism evidence="4">
    <name type="scientific">marine metagenome</name>
    <dbReference type="NCBI Taxonomy" id="408172"/>
    <lineage>
        <taxon>unclassified sequences</taxon>
        <taxon>metagenomes</taxon>
        <taxon>ecological metagenomes</taxon>
    </lineage>
</organism>
<dbReference type="InterPro" id="IPR020798">
    <property type="entry name" value="Ribosomal_uL16_CS"/>
</dbReference>
<dbReference type="InterPro" id="IPR036920">
    <property type="entry name" value="Ribosomal_uL16_sf"/>
</dbReference>
<dbReference type="HAMAP" id="MF_01342">
    <property type="entry name" value="Ribosomal_uL16"/>
    <property type="match status" value="1"/>
</dbReference>